<accession>A0A177A9U2</accession>
<dbReference type="AlphaFoldDB" id="A0A177A9U2"/>
<feature type="region of interest" description="Disordered" evidence="1">
    <location>
        <begin position="326"/>
        <end position="386"/>
    </location>
</feature>
<evidence type="ECO:0000256" key="1">
    <source>
        <dbReference type="SAM" id="MobiDB-lite"/>
    </source>
</evidence>
<feature type="compositionally biased region" description="Basic and acidic residues" evidence="1">
    <location>
        <begin position="106"/>
        <end position="115"/>
    </location>
</feature>
<feature type="compositionally biased region" description="Polar residues" evidence="1">
    <location>
        <begin position="12"/>
        <end position="21"/>
    </location>
</feature>
<feature type="region of interest" description="Disordered" evidence="1">
    <location>
        <begin position="60"/>
        <end position="148"/>
    </location>
</feature>
<dbReference type="Gene3D" id="2.60.40.4370">
    <property type="match status" value="1"/>
</dbReference>
<dbReference type="Proteomes" id="UP000077154">
    <property type="component" value="Unassembled WGS sequence"/>
</dbReference>
<feature type="compositionally biased region" description="Basic residues" evidence="1">
    <location>
        <begin position="374"/>
        <end position="386"/>
    </location>
</feature>
<dbReference type="VEuPathDB" id="FungiDB:GMDG_02522"/>
<feature type="compositionally biased region" description="Basic and acidic residues" evidence="1">
    <location>
        <begin position="135"/>
        <end position="148"/>
    </location>
</feature>
<evidence type="ECO:0000313" key="3">
    <source>
        <dbReference type="EMBL" id="OAF58887.1"/>
    </source>
</evidence>
<dbReference type="InterPro" id="IPR019481">
    <property type="entry name" value="TFIIIC_triple_barrel"/>
</dbReference>
<organism evidence="3">
    <name type="scientific">Pseudogymnoascus destructans</name>
    <dbReference type="NCBI Taxonomy" id="655981"/>
    <lineage>
        <taxon>Eukaryota</taxon>
        <taxon>Fungi</taxon>
        <taxon>Dikarya</taxon>
        <taxon>Ascomycota</taxon>
        <taxon>Pezizomycotina</taxon>
        <taxon>Leotiomycetes</taxon>
        <taxon>Thelebolales</taxon>
        <taxon>Thelebolaceae</taxon>
        <taxon>Pseudogymnoascus</taxon>
    </lineage>
</organism>
<gene>
    <name evidence="3" type="ORF">VC83_06154</name>
</gene>
<dbReference type="EMBL" id="KV441395">
    <property type="protein sequence ID" value="OAF58887.1"/>
    <property type="molecule type" value="Genomic_DNA"/>
</dbReference>
<proteinExistence type="predicted"/>
<dbReference type="GeneID" id="36289216"/>
<dbReference type="OrthoDB" id="1877767at2759"/>
<protein>
    <recommendedName>
        <fullName evidence="2">Transcription factor TFIIIC triple barrel domain-containing protein</fullName>
    </recommendedName>
</protein>
<sequence>MESFQPWMDAPTPQNEASNHSFVEPLPMPLKGSVGDDSDEWEYEYSTTETETFYLTLDLTTPSIPTSRPRATAPPSGRASTKTKWINPGLGRHKRQLGHAPTISLGDKDKDKEGVDTVPVESADEEPQSPANDTSLHDENEPESNGHAEQKIQILHLESDNPLISYRDHTFTCRWTKNIGSELLFTPDDDTDDPLPALRHLPGDVSLLASCSARLTSATATVVPVTHATPLSLAPYEEGPLVESVSVAASTERRNQARFLERLMGIKERKAEDDEVTVVAYKRTKFHGWIEVIRKRIEDERATIREGLSSATPEGAEVARRRLAELDEQERRVPTDAPADEDDDDEPAARSVKRRKKRKEMLTVSEEKGTTMRLKPRGVRRRPRRDWKRYNLDGTAAARNAEVNWQGVHTQDAEEASGAYDGADQREGPAE</sequence>
<dbReference type="RefSeq" id="XP_024324171.1">
    <property type="nucleotide sequence ID" value="XM_024469759.1"/>
</dbReference>
<reference evidence="3" key="1">
    <citation type="submission" date="2016-03" db="EMBL/GenBank/DDBJ databases">
        <title>Updated assembly of Pseudogymnoascus destructans, the fungus causing white-nose syndrome of bats.</title>
        <authorList>
            <person name="Palmer J.M."/>
            <person name="Drees K.P."/>
            <person name="Foster J.T."/>
            <person name="Lindner D.L."/>
        </authorList>
    </citation>
    <scope>NUCLEOTIDE SEQUENCE [LARGE SCALE GENOMIC DNA]</scope>
    <source>
        <strain evidence="3">20631-21</strain>
    </source>
</reference>
<feature type="region of interest" description="Disordered" evidence="1">
    <location>
        <begin position="399"/>
        <end position="431"/>
    </location>
</feature>
<dbReference type="Pfam" id="PF10419">
    <property type="entry name" value="TFIIIC_sub6"/>
    <property type="match status" value="1"/>
</dbReference>
<feature type="region of interest" description="Disordered" evidence="1">
    <location>
        <begin position="1"/>
        <end position="37"/>
    </location>
</feature>
<dbReference type="eggNOG" id="ENOG502SV1F">
    <property type="taxonomic scope" value="Eukaryota"/>
</dbReference>
<evidence type="ECO:0000259" key="2">
    <source>
        <dbReference type="Pfam" id="PF10419"/>
    </source>
</evidence>
<name>A0A177A9U2_9PEZI</name>
<feature type="domain" description="Transcription factor TFIIIC triple barrel" evidence="2">
    <location>
        <begin position="48"/>
        <end position="221"/>
    </location>
</feature>